<dbReference type="Gene3D" id="3.30.300.30">
    <property type="match status" value="2"/>
</dbReference>
<dbReference type="Pfam" id="PF00668">
    <property type="entry name" value="Condensation"/>
    <property type="match status" value="3"/>
</dbReference>
<dbReference type="InterPro" id="IPR010060">
    <property type="entry name" value="NRPS_synth"/>
</dbReference>
<sequence length="2649" mass="285056">MNQSTSSNTAAPAAAPRDRQAISARYAALPVDKRSQFRARLAELNLEGSQLPAVPLLARAADGSARGPLSAMQQQLWFLARLDGDSSAYHMTGGLRLDGALSRERLLAGIAGLAQRHDTLRTRILEEDGEPVQAIDAFDPAAAQALCAFHDLRDATGTAPAGALEGLAEAFYLRRFDLEQGPLWRLALVTVGEGRHVLLLTLHHVIADGFSMAVLVREFAQGYSGQQPAAPLAVQFADWVQWQADWHSPAAHAADLAYWRKRLAEPLEPLALPLDRPRTEIRNGHGARTVHRLPAESLAGLRALAKAQRSTLSAILLAVYQLVLSRHSGQPTVRVGMPLANRDRSETAPLIGCLVNTVVIEAELAGALPFTALLQQVQQRLGEAMAHGGVSFADLVQALRPTPAPGVTPLCQALFNVLEVQGSGLPQLPGVQVTEWSPAHPVARYDLSLDIRDQSDTLTFAFIYATDIFNADTVQRLADDYFCLLEQVILDSQAPLGRLALAGLAPVTHQLPSTPFVSLAERLFDQARKRPDSTAVVAGDVALSYRQLSTGAQGLAARLQAQGVKAGECVGVCVERSAALPIALYGVLASGAAYVPLDPDYPLDRLQYILADAGITRVVVDPACQQRHVALFNGLACVTVEQTEQARALAPVHSHPDQLAYVIYTSGSTGQPKGVAVTQRNVARLLDVTLAPFALNEKDVWSCFHSYAFDFSVWELFGALSSGGQAVIVPYWAARSAEQFHALVHATGVTVLNQTPSAFLPLIQAEQDLRAPLHTLRCVIFGGEKLEPHALAQWLAWRGEAAPRLVNMYGITETTVHVTARDITLADTQGHAPSLIGEPLADLQLYVLDADLNPSPLGTVGELCVGGAGLARGYLGQPALTASRFVADPFGPPGARLYRSGDLARRLPSGELEYLGRNDAQVKIRGFRIEPGEISAQLREHPQVRSAVVVARPSGQGDLRLVAYLVAGPESTPMGAPLDAPSLRDYLATRLPAHMVPAAFVWLEALPLTANGKLDTKALPDPQAQQAERPFLPPEGAYEQALAAIWQDVLGDVTVGRDDNFFELGGHSLSAVKVTTRVRERLHLTLPLQQVFNLPTLRQFAAALADLQGVVSDVAPANTLRPRAQRDGFDPAQPLPVSQAQARLWVLWQLEPESSAYHVPGAVRLYGEVNAQRIRQAFTQVVARHEALRTTFHLVDGQPCQQVGLDTRFQWHTATFDATSPGALNEALREQVTRPFDLAQGPLLRVSLLSSSPTEHVLAVVMHHIIADGWSMNLLIDEFCTGHEALRQGMSAQWPALPIQCADHALWERSQQAQQAADLHWWQATLGAEQPVLDLPLARPRPAVRDGAGARYVHALSPEHTRALRHLAQGAGTTLFSTLLTAYQALLHRYSGQADLRIGIPVANREQLEVESLIGFFTNTLVIRAQVQGQQPFATLLDQTRTQVLDAQAHASVPFAQLVDALQPQRELGLSPLFQTMFNLQVTPPGQFATLGGLRVSTFESPAMGGETAPFDLTLDVTDRGDTLRLSFGYATDVLEPSTIEAMADHYVNLLSQVVAHPTRAIGALVLGTPVAPSAANRPYQCVLARFAEQASANAQACALRSPDTPHQATVSYGELAHDAGRVAARLMVANSPAEARIGLCVSRSPAMVAALLGIWRAGGAFVPLDPHYPPERLAHIVADAGIEQVVVDRASAALLSTVLKGLTLHVLEDHDLTPAVPLECQAPAATALAYVMYTSGSTGAPKGVAMTHGALSVHMEDVFARFALNAQDRVLQFSTINFDAALEQLLPALCVGARVVLRGPELWSWPEFNAVLAEEAVTVADLPTAFWQQWLGDLPTALPALRLVTVGGEALSGQALARWRASGLCNVRFENTYGPTEAAISAMSRHTRAADTQEAVVTLGTAYPGRAVHVLDAWGNRVPDGATGELCIGGEGLARGYLGRPAATAERFVPDPFGLPGARLYRTGDLCRVRPGQQAEPVIDYLGRGDRQVKLRGYRIELADVESAVGALPGVRDAVAQVRGEGEARRLYAWAVVEDAAITGAQLLTQLADRLPTYLMPTAVVPLPSLPLTPNGKVDKAALPLPTLAPVEDQRERLAARNEREASLLAIWREVLGRDDISIDDNFFALGGDSIQAIQVISRARANGLTLSVRDLFAHQTVAALAEQVPQASTAVRYQAVEGPVPLTPIQHWFFSEHPEGANHWNQSVLLAADQALAVTPLRQALDAVMQRHDALRLRYQRDAHGHWQAHSLPANTPTPALEQVDLSQHGEPAAALNALGDEVQASLDIQNGPLWRAVLATLPGGASRLLLVVHHLAVDGVSWRILLEELAQAWGQAQAGTPIALPAQSLSWGQWAQALQSHGQSPAVQEELPRWQRQLAPTRQWTVEQQARGGLPLAAAPMDVNRTLAASQVLRWQLDQPHTQALLHQATGTWQCRVDELLLAALAQALAGWGATAGVLLELEGHGREEVIDGLDLTRTVGWFTTRYPLWLACDASLAQTLAQVRQSLRGLAHKGMHYGVLETLSDASTQAAIAALPKAQVSFNYLGQFGQGEQDGPLRLASGEQAGAALGPHTLCSYALEMNALIVDGCLSVDWRYLPGLIAPAQASALSAQFQELLRTLLVPPQAQPGTFASDVQGDDLEALLGSMDD</sequence>
<name>A0ABX0Y7N7_9PSED</name>
<dbReference type="Gene3D" id="3.40.50.12780">
    <property type="entry name" value="N-terminal domain of ligase-like"/>
    <property type="match status" value="2"/>
</dbReference>
<dbReference type="Gene3D" id="1.10.1200.10">
    <property type="entry name" value="ACP-like"/>
    <property type="match status" value="2"/>
</dbReference>
<comment type="caution">
    <text evidence="6">The sequence shown here is derived from an EMBL/GenBank/DDBJ whole genome shotgun (WGS) entry which is preliminary data.</text>
</comment>
<dbReference type="InterPro" id="IPR010071">
    <property type="entry name" value="AA_adenyl_dom"/>
</dbReference>
<evidence type="ECO:0000256" key="2">
    <source>
        <dbReference type="ARBA" id="ARBA00022450"/>
    </source>
</evidence>
<evidence type="ECO:0000313" key="7">
    <source>
        <dbReference type="Proteomes" id="UP000746535"/>
    </source>
</evidence>
<dbReference type="InterPro" id="IPR020806">
    <property type="entry name" value="PKS_PP-bd"/>
</dbReference>
<dbReference type="PANTHER" id="PTHR45527">
    <property type="entry name" value="NONRIBOSOMAL PEPTIDE SYNTHETASE"/>
    <property type="match status" value="1"/>
</dbReference>
<dbReference type="InterPro" id="IPR036736">
    <property type="entry name" value="ACP-like_sf"/>
</dbReference>
<keyword evidence="4" id="KW-0677">Repeat</keyword>
<keyword evidence="7" id="KW-1185">Reference proteome</keyword>
<dbReference type="EMBL" id="JAAVJI010000001">
    <property type="protein sequence ID" value="NJO99314.1"/>
    <property type="molecule type" value="Genomic_DNA"/>
</dbReference>
<dbReference type="InterPro" id="IPR042099">
    <property type="entry name" value="ANL_N_sf"/>
</dbReference>
<comment type="cofactor">
    <cofactor evidence="1">
        <name>pantetheine 4'-phosphate</name>
        <dbReference type="ChEBI" id="CHEBI:47942"/>
    </cofactor>
</comment>
<dbReference type="SMART" id="SM00823">
    <property type="entry name" value="PKS_PP"/>
    <property type="match status" value="2"/>
</dbReference>
<dbReference type="PANTHER" id="PTHR45527:SF1">
    <property type="entry name" value="FATTY ACID SYNTHASE"/>
    <property type="match status" value="1"/>
</dbReference>
<dbReference type="Gene3D" id="3.30.559.30">
    <property type="entry name" value="Nonribosomal peptide synthetase, condensation domain"/>
    <property type="match status" value="3"/>
</dbReference>
<evidence type="ECO:0000256" key="4">
    <source>
        <dbReference type="ARBA" id="ARBA00022737"/>
    </source>
</evidence>
<dbReference type="Pfam" id="PF13193">
    <property type="entry name" value="AMP-binding_C"/>
    <property type="match status" value="2"/>
</dbReference>
<protein>
    <submittedName>
        <fullName evidence="6">Amino acid adenylation domain-containing protein</fullName>
    </submittedName>
</protein>
<evidence type="ECO:0000313" key="6">
    <source>
        <dbReference type="EMBL" id="NJO99314.1"/>
    </source>
</evidence>
<evidence type="ECO:0000259" key="5">
    <source>
        <dbReference type="PROSITE" id="PS50075"/>
    </source>
</evidence>
<dbReference type="NCBIfam" id="TIGR01720">
    <property type="entry name" value="NRPS-para261"/>
    <property type="match status" value="1"/>
</dbReference>
<evidence type="ECO:0000256" key="3">
    <source>
        <dbReference type="ARBA" id="ARBA00022553"/>
    </source>
</evidence>
<dbReference type="SUPFAM" id="SSF52777">
    <property type="entry name" value="CoA-dependent acyltransferases"/>
    <property type="match status" value="6"/>
</dbReference>
<proteinExistence type="predicted"/>
<dbReference type="SUPFAM" id="SSF56801">
    <property type="entry name" value="Acetyl-CoA synthetase-like"/>
    <property type="match status" value="2"/>
</dbReference>
<dbReference type="InterPro" id="IPR006162">
    <property type="entry name" value="Ppantetheine_attach_site"/>
</dbReference>
<dbReference type="Proteomes" id="UP000746535">
    <property type="component" value="Unassembled WGS sequence"/>
</dbReference>
<keyword evidence="3" id="KW-0597">Phosphoprotein</keyword>
<dbReference type="CDD" id="cd19534">
    <property type="entry name" value="E_NRPS"/>
    <property type="match status" value="1"/>
</dbReference>
<dbReference type="PROSITE" id="PS00012">
    <property type="entry name" value="PHOSPHOPANTETHEINE"/>
    <property type="match status" value="2"/>
</dbReference>
<dbReference type="PROSITE" id="PS50075">
    <property type="entry name" value="CARRIER"/>
    <property type="match status" value="2"/>
</dbReference>
<dbReference type="InterPro" id="IPR045851">
    <property type="entry name" value="AMP-bd_C_sf"/>
</dbReference>
<reference evidence="6 7" key="1">
    <citation type="submission" date="2020-03" db="EMBL/GenBank/DDBJ databases">
        <authorList>
            <person name="Wang L."/>
            <person name="He N."/>
            <person name="Li Y."/>
            <person name="Fang Y."/>
            <person name="Zhang F."/>
        </authorList>
    </citation>
    <scope>NUCLEOTIDE SEQUENCE [LARGE SCALE GENOMIC DNA]</scope>
    <source>
        <strain evidence="7">hsmgli-8</strain>
    </source>
</reference>
<feature type="domain" description="Carrier" evidence="5">
    <location>
        <begin position="2096"/>
        <end position="2170"/>
    </location>
</feature>
<organism evidence="6 7">
    <name type="scientific">Pseudomonas quercus</name>
    <dbReference type="NCBI Taxonomy" id="2722792"/>
    <lineage>
        <taxon>Bacteria</taxon>
        <taxon>Pseudomonadati</taxon>
        <taxon>Pseudomonadota</taxon>
        <taxon>Gammaproteobacteria</taxon>
        <taxon>Pseudomonadales</taxon>
        <taxon>Pseudomonadaceae</taxon>
        <taxon>Pseudomonas</taxon>
    </lineage>
</organism>
<dbReference type="RefSeq" id="WP_168080368.1">
    <property type="nucleotide sequence ID" value="NZ_JAAVJI010000001.1"/>
</dbReference>
<dbReference type="InterPro" id="IPR023213">
    <property type="entry name" value="CAT-like_dom_sf"/>
</dbReference>
<accession>A0ABX0Y7N7</accession>
<dbReference type="SUPFAM" id="SSF47336">
    <property type="entry name" value="ACP-like"/>
    <property type="match status" value="2"/>
</dbReference>
<dbReference type="PROSITE" id="PS00455">
    <property type="entry name" value="AMP_BINDING"/>
    <property type="match status" value="2"/>
</dbReference>
<evidence type="ECO:0000256" key="1">
    <source>
        <dbReference type="ARBA" id="ARBA00001957"/>
    </source>
</evidence>
<dbReference type="CDD" id="cd19531">
    <property type="entry name" value="LCL_NRPS-like"/>
    <property type="match status" value="2"/>
</dbReference>
<dbReference type="InterPro" id="IPR009081">
    <property type="entry name" value="PP-bd_ACP"/>
</dbReference>
<dbReference type="InterPro" id="IPR000873">
    <property type="entry name" value="AMP-dep_synth/lig_dom"/>
</dbReference>
<dbReference type="Pfam" id="PF00550">
    <property type="entry name" value="PP-binding"/>
    <property type="match status" value="2"/>
</dbReference>
<dbReference type="InterPro" id="IPR001242">
    <property type="entry name" value="Condensation_dom"/>
</dbReference>
<dbReference type="InterPro" id="IPR020845">
    <property type="entry name" value="AMP-binding_CS"/>
</dbReference>
<dbReference type="NCBIfam" id="TIGR01733">
    <property type="entry name" value="AA-adenyl-dom"/>
    <property type="match status" value="2"/>
</dbReference>
<dbReference type="CDD" id="cd05930">
    <property type="entry name" value="A_NRPS"/>
    <property type="match status" value="1"/>
</dbReference>
<dbReference type="Gene3D" id="3.30.559.10">
    <property type="entry name" value="Chloramphenicol acetyltransferase-like domain"/>
    <property type="match status" value="3"/>
</dbReference>
<dbReference type="Pfam" id="PF00501">
    <property type="entry name" value="AMP-binding"/>
    <property type="match status" value="2"/>
</dbReference>
<feature type="domain" description="Carrier" evidence="5">
    <location>
        <begin position="1033"/>
        <end position="1108"/>
    </location>
</feature>
<keyword evidence="2" id="KW-0596">Phosphopantetheine</keyword>
<dbReference type="InterPro" id="IPR025110">
    <property type="entry name" value="AMP-bd_C"/>
</dbReference>
<dbReference type="CDD" id="cd17643">
    <property type="entry name" value="A_NRPS_Cytc1-like"/>
    <property type="match status" value="1"/>
</dbReference>
<gene>
    <name evidence="6" type="ORF">HBH25_00315</name>
</gene>